<accession>A0A1L9RPA7</accession>
<evidence type="ECO:0000256" key="2">
    <source>
        <dbReference type="ARBA" id="ARBA00021099"/>
    </source>
</evidence>
<evidence type="ECO:0000256" key="4">
    <source>
        <dbReference type="ARBA" id="ARBA00022786"/>
    </source>
</evidence>
<gene>
    <name evidence="9" type="ORF">ASPWEDRAFT_106862</name>
</gene>
<evidence type="ECO:0000256" key="1">
    <source>
        <dbReference type="ARBA" id="ARBA00005696"/>
    </source>
</evidence>
<reference evidence="10" key="1">
    <citation type="journal article" date="2017" name="Genome Biol.">
        <title>Comparative genomics reveals high biological diversity and specific adaptations in the industrially and medically important fungal genus Aspergillus.</title>
        <authorList>
            <person name="de Vries R.P."/>
            <person name="Riley R."/>
            <person name="Wiebenga A."/>
            <person name="Aguilar-Osorio G."/>
            <person name="Amillis S."/>
            <person name="Uchima C.A."/>
            <person name="Anderluh G."/>
            <person name="Asadollahi M."/>
            <person name="Askin M."/>
            <person name="Barry K."/>
            <person name="Battaglia E."/>
            <person name="Bayram O."/>
            <person name="Benocci T."/>
            <person name="Braus-Stromeyer S.A."/>
            <person name="Caldana C."/>
            <person name="Canovas D."/>
            <person name="Cerqueira G.C."/>
            <person name="Chen F."/>
            <person name="Chen W."/>
            <person name="Choi C."/>
            <person name="Clum A."/>
            <person name="Dos Santos R.A."/>
            <person name="Damasio A.R."/>
            <person name="Diallinas G."/>
            <person name="Emri T."/>
            <person name="Fekete E."/>
            <person name="Flipphi M."/>
            <person name="Freyberg S."/>
            <person name="Gallo A."/>
            <person name="Gournas C."/>
            <person name="Habgood R."/>
            <person name="Hainaut M."/>
            <person name="Harispe M.L."/>
            <person name="Henrissat B."/>
            <person name="Hilden K.S."/>
            <person name="Hope R."/>
            <person name="Hossain A."/>
            <person name="Karabika E."/>
            <person name="Karaffa L."/>
            <person name="Karanyi Z."/>
            <person name="Krasevec N."/>
            <person name="Kuo A."/>
            <person name="Kusch H."/>
            <person name="LaButti K."/>
            <person name="Lagendijk E.L."/>
            <person name="Lapidus A."/>
            <person name="Levasseur A."/>
            <person name="Lindquist E."/>
            <person name="Lipzen A."/>
            <person name="Logrieco A.F."/>
            <person name="MacCabe A."/>
            <person name="Maekelae M.R."/>
            <person name="Malavazi I."/>
            <person name="Melin P."/>
            <person name="Meyer V."/>
            <person name="Mielnichuk N."/>
            <person name="Miskei M."/>
            <person name="Molnar A.P."/>
            <person name="Mule G."/>
            <person name="Ngan C.Y."/>
            <person name="Orejas M."/>
            <person name="Orosz E."/>
            <person name="Ouedraogo J.P."/>
            <person name="Overkamp K.M."/>
            <person name="Park H.-S."/>
            <person name="Perrone G."/>
            <person name="Piumi F."/>
            <person name="Punt P.J."/>
            <person name="Ram A.F."/>
            <person name="Ramon A."/>
            <person name="Rauscher S."/>
            <person name="Record E."/>
            <person name="Riano-Pachon D.M."/>
            <person name="Robert V."/>
            <person name="Roehrig J."/>
            <person name="Ruller R."/>
            <person name="Salamov A."/>
            <person name="Salih N.S."/>
            <person name="Samson R.A."/>
            <person name="Sandor E."/>
            <person name="Sanguinetti M."/>
            <person name="Schuetze T."/>
            <person name="Sepcic K."/>
            <person name="Shelest E."/>
            <person name="Sherlock G."/>
            <person name="Sophianopoulou V."/>
            <person name="Squina F.M."/>
            <person name="Sun H."/>
            <person name="Susca A."/>
            <person name="Todd R.B."/>
            <person name="Tsang A."/>
            <person name="Unkles S.E."/>
            <person name="van de Wiele N."/>
            <person name="van Rossen-Uffink D."/>
            <person name="Oliveira J.V."/>
            <person name="Vesth T.C."/>
            <person name="Visser J."/>
            <person name="Yu J.-H."/>
            <person name="Zhou M."/>
            <person name="Andersen M.R."/>
            <person name="Archer D.B."/>
            <person name="Baker S.E."/>
            <person name="Benoit I."/>
            <person name="Brakhage A.A."/>
            <person name="Braus G.H."/>
            <person name="Fischer R."/>
            <person name="Frisvad J.C."/>
            <person name="Goldman G.H."/>
            <person name="Houbraken J."/>
            <person name="Oakley B."/>
            <person name="Pocsi I."/>
            <person name="Scazzocchio C."/>
            <person name="Seiboth B."/>
            <person name="vanKuyk P.A."/>
            <person name="Wortman J."/>
            <person name="Dyer P.S."/>
            <person name="Grigoriev I.V."/>
        </authorList>
    </citation>
    <scope>NUCLEOTIDE SEQUENCE [LARGE SCALE GENOMIC DNA]</scope>
    <source>
        <strain evidence="10">DTO 134E9</strain>
    </source>
</reference>
<dbReference type="RefSeq" id="XP_040690437.1">
    <property type="nucleotide sequence ID" value="XM_040827842.1"/>
</dbReference>
<dbReference type="EMBL" id="KV878211">
    <property type="protein sequence ID" value="OJJ36761.1"/>
    <property type="molecule type" value="Genomic_DNA"/>
</dbReference>
<dbReference type="PANTHER" id="PTHR14957">
    <property type="entry name" value="UBIQUITIN-LIKE-CONJUGATING ENZYME ATG10"/>
    <property type="match status" value="1"/>
</dbReference>
<evidence type="ECO:0000256" key="3">
    <source>
        <dbReference type="ARBA" id="ARBA00022679"/>
    </source>
</evidence>
<evidence type="ECO:0000313" key="9">
    <source>
        <dbReference type="EMBL" id="OJJ36761.1"/>
    </source>
</evidence>
<dbReference type="GO" id="GO:0061651">
    <property type="term" value="F:Atg12 conjugating enzyme activity"/>
    <property type="evidence" value="ECO:0007669"/>
    <property type="project" value="TreeGrafter"/>
</dbReference>
<dbReference type="Pfam" id="PF03987">
    <property type="entry name" value="Autophagy_act_C"/>
    <property type="match status" value="1"/>
</dbReference>
<evidence type="ECO:0000256" key="5">
    <source>
        <dbReference type="ARBA" id="ARBA00022927"/>
    </source>
</evidence>
<keyword evidence="3" id="KW-0808">Transferase</keyword>
<comment type="similarity">
    <text evidence="1">Belongs to the ATG10 family.</text>
</comment>
<keyword evidence="4" id="KW-0833">Ubl conjugation pathway</keyword>
<dbReference type="InterPro" id="IPR007135">
    <property type="entry name" value="Atg3/Atg10"/>
</dbReference>
<keyword evidence="5" id="KW-0653">Protein transport</keyword>
<evidence type="ECO:0000256" key="8">
    <source>
        <dbReference type="SAM" id="MobiDB-lite"/>
    </source>
</evidence>
<sequence length="183" mass="20059">GPVLKISRNIHNAGAQHGQDTMQQEAADPQDAQLEASEDDPEALVRTTDSSASLQVEYSVLLSPTYQVPVLYFMLRCNHQGPVGIDAVYQNLVPDQYRKELKNVGVMGGISFDYHPGSGAPTFFVHPCNTADAMRDIAGQRGITPDTYLLIWLGLVGNCVNLHMPCELFATNSMQEDTPMHRG</sequence>
<dbReference type="OrthoDB" id="4089664at2759"/>
<evidence type="ECO:0000256" key="6">
    <source>
        <dbReference type="ARBA" id="ARBA00023006"/>
    </source>
</evidence>
<proteinExistence type="inferred from homology"/>
<dbReference type="Gene3D" id="3.30.1460.50">
    <property type="match status" value="1"/>
</dbReference>
<keyword evidence="10" id="KW-1185">Reference proteome</keyword>
<dbReference type="VEuPathDB" id="FungiDB:ASPWEDRAFT_106862"/>
<dbReference type="GO" id="GO:0000045">
    <property type="term" value="P:autophagosome assembly"/>
    <property type="evidence" value="ECO:0007669"/>
    <property type="project" value="TreeGrafter"/>
</dbReference>
<organism evidence="9 10">
    <name type="scientific">Aspergillus wentii DTO 134E9</name>
    <dbReference type="NCBI Taxonomy" id="1073089"/>
    <lineage>
        <taxon>Eukaryota</taxon>
        <taxon>Fungi</taxon>
        <taxon>Dikarya</taxon>
        <taxon>Ascomycota</taxon>
        <taxon>Pezizomycotina</taxon>
        <taxon>Eurotiomycetes</taxon>
        <taxon>Eurotiomycetidae</taxon>
        <taxon>Eurotiales</taxon>
        <taxon>Aspergillaceae</taxon>
        <taxon>Aspergillus</taxon>
        <taxon>Aspergillus subgen. Cremei</taxon>
    </lineage>
</organism>
<dbReference type="Proteomes" id="UP000184383">
    <property type="component" value="Unassembled WGS sequence"/>
</dbReference>
<dbReference type="AlphaFoldDB" id="A0A1L9RPA7"/>
<evidence type="ECO:0000256" key="7">
    <source>
        <dbReference type="ARBA" id="ARBA00029833"/>
    </source>
</evidence>
<dbReference type="GO" id="GO:0015031">
    <property type="term" value="P:protein transport"/>
    <property type="evidence" value="ECO:0007669"/>
    <property type="project" value="UniProtKB-KW"/>
</dbReference>
<dbReference type="GO" id="GO:0032446">
    <property type="term" value="P:protein modification by small protein conjugation"/>
    <property type="evidence" value="ECO:0007669"/>
    <property type="project" value="TreeGrafter"/>
</dbReference>
<keyword evidence="5" id="KW-0813">Transport</keyword>
<evidence type="ECO:0000313" key="10">
    <source>
        <dbReference type="Proteomes" id="UP000184383"/>
    </source>
</evidence>
<dbReference type="GO" id="GO:0005829">
    <property type="term" value="C:cytosol"/>
    <property type="evidence" value="ECO:0007669"/>
    <property type="project" value="TreeGrafter"/>
</dbReference>
<dbReference type="STRING" id="1073089.A0A1L9RPA7"/>
<protein>
    <recommendedName>
        <fullName evidence="2">Ubiquitin-like-conjugating enzyme ATG10</fullName>
    </recommendedName>
    <alternativeName>
        <fullName evidence="7">Autophagy-related protein 10</fullName>
    </alternativeName>
</protein>
<feature type="region of interest" description="Disordered" evidence="8">
    <location>
        <begin position="12"/>
        <end position="48"/>
    </location>
</feature>
<dbReference type="GO" id="GO:0000422">
    <property type="term" value="P:autophagy of mitochondrion"/>
    <property type="evidence" value="ECO:0007669"/>
    <property type="project" value="TreeGrafter"/>
</dbReference>
<dbReference type="GeneID" id="63743690"/>
<keyword evidence="6" id="KW-0072">Autophagy</keyword>
<name>A0A1L9RPA7_ASPWE</name>
<dbReference type="PANTHER" id="PTHR14957:SF1">
    <property type="entry name" value="UBIQUITIN-LIKE-CONJUGATING ENZYME ATG10"/>
    <property type="match status" value="1"/>
</dbReference>
<feature type="non-terminal residue" evidence="9">
    <location>
        <position position="1"/>
    </location>
</feature>